<dbReference type="PANTHER" id="PTHR45947">
    <property type="entry name" value="SULFOQUINOVOSYL TRANSFERASE SQD2"/>
    <property type="match status" value="1"/>
</dbReference>
<dbReference type="InterPro" id="IPR050194">
    <property type="entry name" value="Glycosyltransferase_grp1"/>
</dbReference>
<evidence type="ECO:0000313" key="5">
    <source>
        <dbReference type="EMBL" id="EFG80263.1"/>
    </source>
</evidence>
<sequence>MTLLNPIRLKTAYRRLTLVVSLFSVHLLEDPNDLFAKIGQKIRRRGLGVPTFKLPTPSKSAEELWVLGELSKSVEEFAKSGVRGKLRARKIRRQLVELAMPVKASAKLEHTSGQIKVLFYFTNSKPFTQSGYTERSHQLLKALKNHGVSVRGVTRLGYPAVIGSFPTRGCSVVDGIKYVHLLPKIFPIEKKAQIDLAVRMLVKEARDFDATVLHTTTDFKNAIVVSRAAEILGIPWVYETRGELHKTWLSKRPENVQTDAISSEFYLTASRKELESMRNAAAVVQLSEISKASAVGAGISGDKISIVPNAVSAIEIGRNYDKDVVREELGLQKGKKTVGAITSVVQYEGLDDLLAAVKLLPEIHCIIVGDGESASSLERLVRELGIEDQVKFIGKQPSESIWKWYAALDLFVIPRKNQEVCRTVTPIKTLLAQANGITVVASDLPALREVTGNNAVFVSPENPRILAKTIELIFSRDMKGMYDLRRSSRKWIETRTWEANALRLTALYRQSRETQ</sequence>
<dbReference type="Pfam" id="PF00534">
    <property type="entry name" value="Glycos_transf_1"/>
    <property type="match status" value="1"/>
</dbReference>
<dbReference type="RefSeq" id="WP_003849252.1">
    <property type="nucleotide sequence ID" value="NZ_CP009244.1"/>
</dbReference>
<comment type="caution">
    <text evidence="5">The sequence shown here is derived from an EMBL/GenBank/DDBJ whole genome shotgun (WGS) entry which is preliminary data.</text>
</comment>
<dbReference type="InterPro" id="IPR028098">
    <property type="entry name" value="Glyco_trans_4-like_N"/>
</dbReference>
<evidence type="ECO:0000313" key="6">
    <source>
        <dbReference type="Proteomes" id="UP000006015"/>
    </source>
</evidence>
<evidence type="ECO:0000259" key="3">
    <source>
        <dbReference type="Pfam" id="PF00534"/>
    </source>
</evidence>
<dbReference type="EC" id="2.4.-.-" evidence="5"/>
<dbReference type="InterPro" id="IPR001296">
    <property type="entry name" value="Glyco_trans_1"/>
</dbReference>
<dbReference type="EMBL" id="ADNS01000031">
    <property type="protein sequence ID" value="EFG80263.1"/>
    <property type="molecule type" value="Genomic_DNA"/>
</dbReference>
<evidence type="ECO:0000256" key="2">
    <source>
        <dbReference type="ARBA" id="ARBA00022679"/>
    </source>
</evidence>
<dbReference type="PANTHER" id="PTHR45947:SF3">
    <property type="entry name" value="SULFOQUINOVOSYL TRANSFERASE SQD2"/>
    <property type="match status" value="1"/>
</dbReference>
<feature type="domain" description="Glycosyl transferase family 1" evidence="3">
    <location>
        <begin position="322"/>
        <end position="477"/>
    </location>
</feature>
<accession>A0ABP2I9T5</accession>
<dbReference type="Pfam" id="PF13579">
    <property type="entry name" value="Glyco_trans_4_4"/>
    <property type="match status" value="1"/>
</dbReference>
<evidence type="ECO:0000259" key="4">
    <source>
        <dbReference type="Pfam" id="PF13579"/>
    </source>
</evidence>
<reference evidence="5 6" key="1">
    <citation type="submission" date="2010-04" db="EMBL/GenBank/DDBJ databases">
        <authorList>
            <person name="Weinstock G."/>
            <person name="Sodergren E."/>
            <person name="Clifton S."/>
            <person name="Fulton L."/>
            <person name="Fulton B."/>
            <person name="Courtney L."/>
            <person name="Fronick C."/>
            <person name="Harrison M."/>
            <person name="Strong C."/>
            <person name="Farmer C."/>
            <person name="Delahaunty K."/>
            <person name="Markovic C."/>
            <person name="Hall O."/>
            <person name="Minx P."/>
            <person name="Tomlinson C."/>
            <person name="Mitreva M."/>
            <person name="Hou S."/>
            <person name="Wollam A."/>
            <person name="Pepin K.H."/>
            <person name="Johnson M."/>
            <person name="Bhonagiri V."/>
            <person name="Zhang X."/>
            <person name="Suruliraj S."/>
            <person name="Warren W."/>
            <person name="Chinwalla A."/>
            <person name="Mardis E.R."/>
            <person name="Wilson R.K."/>
        </authorList>
    </citation>
    <scope>NUCLEOTIDE SEQUENCE [LARGE SCALE GENOMIC DNA]</scope>
    <source>
        <strain evidence="5 6">DSM 20306</strain>
    </source>
</reference>
<gene>
    <name evidence="5" type="ORF">HMPREF0281_02356</name>
</gene>
<protein>
    <submittedName>
        <fullName evidence="5">Glycosyltransferase, group 1 family protein</fullName>
        <ecNumber evidence="5">2.4.-.-</ecNumber>
    </submittedName>
</protein>
<keyword evidence="2 5" id="KW-0808">Transferase</keyword>
<evidence type="ECO:0000256" key="1">
    <source>
        <dbReference type="ARBA" id="ARBA00022676"/>
    </source>
</evidence>
<proteinExistence type="predicted"/>
<dbReference type="SUPFAM" id="SSF53756">
    <property type="entry name" value="UDP-Glycosyltransferase/glycogen phosphorylase"/>
    <property type="match status" value="1"/>
</dbReference>
<dbReference type="Proteomes" id="UP000006015">
    <property type="component" value="Unassembled WGS sequence"/>
</dbReference>
<dbReference type="Gene3D" id="3.40.50.2000">
    <property type="entry name" value="Glycogen Phosphorylase B"/>
    <property type="match status" value="2"/>
</dbReference>
<feature type="domain" description="Glycosyltransferase subfamily 4-like N-terminal" evidence="4">
    <location>
        <begin position="131"/>
        <end position="309"/>
    </location>
</feature>
<organism evidence="5 6">
    <name type="scientific">Corynebacterium ammoniagenes DSM 20306</name>
    <dbReference type="NCBI Taxonomy" id="649754"/>
    <lineage>
        <taxon>Bacteria</taxon>
        <taxon>Bacillati</taxon>
        <taxon>Actinomycetota</taxon>
        <taxon>Actinomycetes</taxon>
        <taxon>Mycobacteriales</taxon>
        <taxon>Corynebacteriaceae</taxon>
        <taxon>Corynebacterium</taxon>
    </lineage>
</organism>
<dbReference type="GO" id="GO:0016757">
    <property type="term" value="F:glycosyltransferase activity"/>
    <property type="evidence" value="ECO:0007669"/>
    <property type="project" value="UniProtKB-KW"/>
</dbReference>
<keyword evidence="6" id="KW-1185">Reference proteome</keyword>
<keyword evidence="1 5" id="KW-0328">Glycosyltransferase</keyword>
<name>A0ABP2I9T5_CORAM</name>